<dbReference type="PANTHER" id="PTHR43065">
    <property type="entry name" value="SENSOR HISTIDINE KINASE"/>
    <property type="match status" value="1"/>
</dbReference>
<evidence type="ECO:0000256" key="5">
    <source>
        <dbReference type="ARBA" id="ARBA00022679"/>
    </source>
</evidence>
<dbReference type="SUPFAM" id="SSF55874">
    <property type="entry name" value="ATPase domain of HSP90 chaperone/DNA topoisomerase II/histidine kinase"/>
    <property type="match status" value="1"/>
</dbReference>
<dbReference type="InterPro" id="IPR003594">
    <property type="entry name" value="HATPase_dom"/>
</dbReference>
<sequence>MKWINSIAFRLSASIAVVILATALTVASVILSEEQKALENYLRIRAFQLGEIMSRQMIEPLLYEELYTVYTLFESYIKSADSIIVYAETYDPEGRFLLHSDEVPKIVKLPVELSSYQTEAGFINPSESINSGRAFDLIYPIIAPNLGHIGYLRLGITPVHLIETLEHIKKKVLVVTAGIVFSGILAGLWMARRIIKPILVLNHAVLQLEEETLGEDIEILGIGEIRELTLSFNAMSKKLKESMVAIKTTQEALVRKEKLYVLGEFSAGLAHEIKNPLTPIKMLIQRAYEQNEPLEGDDLVIVNDEIKRIDKIVSQFLGYARMNEPRIESVDINRLIKDVVTLTKQKIEKSGVEFILEIEELSANLDANADGLKQVIINLVLNALQAMPDGGVITLSVSGDDKHIRIEVSDSGVGMSEEQMTKIFNPFFTTKQNGTGLGLAVVWNVIESLNGKIQFFSKPQQGTKVVVSLPYE</sequence>
<dbReference type="GO" id="GO:0000155">
    <property type="term" value="F:phosphorelay sensor kinase activity"/>
    <property type="evidence" value="ECO:0007669"/>
    <property type="project" value="InterPro"/>
</dbReference>
<keyword evidence="9" id="KW-0902">Two-component regulatory system</keyword>
<dbReference type="AlphaFoldDB" id="A0A1H4DXL2"/>
<dbReference type="SUPFAM" id="SSF47384">
    <property type="entry name" value="Homodimeric domain of signal transducing histidine kinase"/>
    <property type="match status" value="1"/>
</dbReference>
<keyword evidence="8" id="KW-0067">ATP-binding</keyword>
<dbReference type="PANTHER" id="PTHR43065:SF10">
    <property type="entry name" value="PEROXIDE STRESS-ACTIVATED HISTIDINE KINASE MAK3"/>
    <property type="match status" value="1"/>
</dbReference>
<dbReference type="Pfam" id="PF02518">
    <property type="entry name" value="HATPase_c"/>
    <property type="match status" value="1"/>
</dbReference>
<dbReference type="PRINTS" id="PR00344">
    <property type="entry name" value="BCTRLSENSOR"/>
</dbReference>
<dbReference type="InterPro" id="IPR004358">
    <property type="entry name" value="Sig_transdc_His_kin-like_C"/>
</dbReference>
<reference evidence="13 14" key="1">
    <citation type="submission" date="2016-10" db="EMBL/GenBank/DDBJ databases">
        <authorList>
            <person name="de Groot N.N."/>
        </authorList>
    </citation>
    <scope>NUCLEOTIDE SEQUENCE [LARGE SCALE GENOMIC DNA]</scope>
    <source>
        <strain evidence="13 14">DSM 7343</strain>
    </source>
</reference>
<evidence type="ECO:0000313" key="13">
    <source>
        <dbReference type="EMBL" id="SEA77491.1"/>
    </source>
</evidence>
<dbReference type="Proteomes" id="UP000199409">
    <property type="component" value="Unassembled WGS sequence"/>
</dbReference>
<evidence type="ECO:0000259" key="11">
    <source>
        <dbReference type="PROSITE" id="PS50109"/>
    </source>
</evidence>
<evidence type="ECO:0000259" key="12">
    <source>
        <dbReference type="PROSITE" id="PS50885"/>
    </source>
</evidence>
<dbReference type="Gene3D" id="6.10.340.10">
    <property type="match status" value="1"/>
</dbReference>
<feature type="domain" description="Histidine kinase" evidence="11">
    <location>
        <begin position="268"/>
        <end position="472"/>
    </location>
</feature>
<dbReference type="InterPro" id="IPR036097">
    <property type="entry name" value="HisK_dim/P_sf"/>
</dbReference>
<evidence type="ECO:0000256" key="9">
    <source>
        <dbReference type="ARBA" id="ARBA00023012"/>
    </source>
</evidence>
<keyword evidence="14" id="KW-1185">Reference proteome</keyword>
<protein>
    <recommendedName>
        <fullName evidence="3">histidine kinase</fullName>
        <ecNumber evidence="3">2.7.13.3</ecNumber>
    </recommendedName>
</protein>
<keyword evidence="7 13" id="KW-0418">Kinase</keyword>
<dbReference type="SMART" id="SM00388">
    <property type="entry name" value="HisKA"/>
    <property type="match status" value="1"/>
</dbReference>
<evidence type="ECO:0000313" key="14">
    <source>
        <dbReference type="Proteomes" id="UP000199409"/>
    </source>
</evidence>
<evidence type="ECO:0000256" key="6">
    <source>
        <dbReference type="ARBA" id="ARBA00022741"/>
    </source>
</evidence>
<dbReference type="Pfam" id="PF00512">
    <property type="entry name" value="HisKA"/>
    <property type="match status" value="1"/>
</dbReference>
<dbReference type="CDD" id="cd00082">
    <property type="entry name" value="HisKA"/>
    <property type="match status" value="1"/>
</dbReference>
<organism evidence="13 14">
    <name type="scientific">Desulfuromusa kysingii</name>
    <dbReference type="NCBI Taxonomy" id="37625"/>
    <lineage>
        <taxon>Bacteria</taxon>
        <taxon>Pseudomonadati</taxon>
        <taxon>Thermodesulfobacteriota</taxon>
        <taxon>Desulfuromonadia</taxon>
        <taxon>Desulfuromonadales</taxon>
        <taxon>Geopsychrobacteraceae</taxon>
        <taxon>Desulfuromusa</taxon>
    </lineage>
</organism>
<dbReference type="Gene3D" id="3.30.565.10">
    <property type="entry name" value="Histidine kinase-like ATPase, C-terminal domain"/>
    <property type="match status" value="1"/>
</dbReference>
<evidence type="ECO:0000256" key="10">
    <source>
        <dbReference type="SAM" id="Phobius"/>
    </source>
</evidence>
<dbReference type="CDD" id="cd06225">
    <property type="entry name" value="HAMP"/>
    <property type="match status" value="1"/>
</dbReference>
<proteinExistence type="predicted"/>
<dbReference type="SUPFAM" id="SSF158472">
    <property type="entry name" value="HAMP domain-like"/>
    <property type="match status" value="1"/>
</dbReference>
<feature type="transmembrane region" description="Helical" evidence="10">
    <location>
        <begin position="172"/>
        <end position="191"/>
    </location>
</feature>
<dbReference type="PROSITE" id="PS00430">
    <property type="entry name" value="TONB_DEPENDENT_REC_1"/>
    <property type="match status" value="1"/>
</dbReference>
<accession>A0A1H4DXL2</accession>
<dbReference type="Pfam" id="PF00672">
    <property type="entry name" value="HAMP"/>
    <property type="match status" value="1"/>
</dbReference>
<name>A0A1H4DXL2_9BACT</name>
<keyword evidence="10" id="KW-0812">Transmembrane</keyword>
<dbReference type="InterPro" id="IPR036890">
    <property type="entry name" value="HATPase_C_sf"/>
</dbReference>
<feature type="domain" description="HAMP" evidence="12">
    <location>
        <begin position="192"/>
        <end position="244"/>
    </location>
</feature>
<keyword evidence="10" id="KW-0472">Membrane</keyword>
<dbReference type="OrthoDB" id="9781147at2"/>
<evidence type="ECO:0000256" key="2">
    <source>
        <dbReference type="ARBA" id="ARBA00004370"/>
    </source>
</evidence>
<evidence type="ECO:0000256" key="3">
    <source>
        <dbReference type="ARBA" id="ARBA00012438"/>
    </source>
</evidence>
<evidence type="ECO:0000256" key="7">
    <source>
        <dbReference type="ARBA" id="ARBA00022777"/>
    </source>
</evidence>
<keyword evidence="5" id="KW-0808">Transferase</keyword>
<dbReference type="RefSeq" id="WP_092350566.1">
    <property type="nucleotide sequence ID" value="NZ_FNQN01000012.1"/>
</dbReference>
<gene>
    <name evidence="13" type="ORF">SAMN05660420_03140</name>
</gene>
<evidence type="ECO:0000256" key="1">
    <source>
        <dbReference type="ARBA" id="ARBA00000085"/>
    </source>
</evidence>
<evidence type="ECO:0000256" key="4">
    <source>
        <dbReference type="ARBA" id="ARBA00022553"/>
    </source>
</evidence>
<keyword evidence="10" id="KW-1133">Transmembrane helix</keyword>
<dbReference type="EC" id="2.7.13.3" evidence="3"/>
<dbReference type="InterPro" id="IPR005467">
    <property type="entry name" value="His_kinase_dom"/>
</dbReference>
<dbReference type="SMART" id="SM00304">
    <property type="entry name" value="HAMP"/>
    <property type="match status" value="1"/>
</dbReference>
<dbReference type="InterPro" id="IPR010916">
    <property type="entry name" value="TonB_box_CS"/>
</dbReference>
<dbReference type="GO" id="GO:0016020">
    <property type="term" value="C:membrane"/>
    <property type="evidence" value="ECO:0007669"/>
    <property type="project" value="UniProtKB-SubCell"/>
</dbReference>
<keyword evidence="4" id="KW-0597">Phosphoprotein</keyword>
<dbReference type="InterPro" id="IPR003660">
    <property type="entry name" value="HAMP_dom"/>
</dbReference>
<dbReference type="Gene3D" id="1.10.287.130">
    <property type="match status" value="1"/>
</dbReference>
<dbReference type="PROSITE" id="PS50109">
    <property type="entry name" value="HIS_KIN"/>
    <property type="match status" value="1"/>
</dbReference>
<dbReference type="GO" id="GO:0005524">
    <property type="term" value="F:ATP binding"/>
    <property type="evidence" value="ECO:0007669"/>
    <property type="project" value="UniProtKB-KW"/>
</dbReference>
<dbReference type="SMART" id="SM00387">
    <property type="entry name" value="HATPase_c"/>
    <property type="match status" value="1"/>
</dbReference>
<dbReference type="STRING" id="37625.SAMN05660420_03140"/>
<dbReference type="PROSITE" id="PS50885">
    <property type="entry name" value="HAMP"/>
    <property type="match status" value="1"/>
</dbReference>
<dbReference type="InterPro" id="IPR003661">
    <property type="entry name" value="HisK_dim/P_dom"/>
</dbReference>
<dbReference type="EMBL" id="FNQN01000012">
    <property type="protein sequence ID" value="SEA77491.1"/>
    <property type="molecule type" value="Genomic_DNA"/>
</dbReference>
<comment type="subcellular location">
    <subcellularLocation>
        <location evidence="2">Membrane</location>
    </subcellularLocation>
</comment>
<evidence type="ECO:0000256" key="8">
    <source>
        <dbReference type="ARBA" id="ARBA00022840"/>
    </source>
</evidence>
<keyword evidence="6" id="KW-0547">Nucleotide-binding</keyword>
<comment type="catalytic activity">
    <reaction evidence="1">
        <text>ATP + protein L-histidine = ADP + protein N-phospho-L-histidine.</text>
        <dbReference type="EC" id="2.7.13.3"/>
    </reaction>
</comment>